<accession>Q63136</accession>
<dbReference type="EMBL" id="M55534">
    <property type="protein sequence ID" value="AAA40974.1"/>
    <property type="molecule type" value="mRNA"/>
</dbReference>
<reference evidence="1" key="1">
    <citation type="journal article" date="1990" name="J. Biol. Chem.">
        <title>Multiple mRNAs of rat brain alpha-crystallin B chain result from alternative transcriptional initiation.</title>
        <authorList>
            <person name="Iwaki A."/>
            <person name="Iwaki T."/>
            <person name="Goldman J.E."/>
            <person name="Liem R.K."/>
        </authorList>
    </citation>
    <scope>NUCLEOTIDE SEQUENCE</scope>
</reference>
<protein>
    <submittedName>
        <fullName evidence="1">Alpha(B)-crystallin protein</fullName>
    </submittedName>
</protein>
<proteinExistence type="evidence at transcript level"/>
<name>Q63136_RAT</name>
<evidence type="ECO:0000313" key="1">
    <source>
        <dbReference type="EMBL" id="AAA40974.1"/>
    </source>
</evidence>
<sequence length="18" mass="1963">MGWVGATRCGQRASETRP</sequence>
<organism evidence="1">
    <name type="scientific">Rattus norvegicus</name>
    <name type="common">Rat</name>
    <dbReference type="NCBI Taxonomy" id="10116"/>
    <lineage>
        <taxon>Eukaryota</taxon>
        <taxon>Metazoa</taxon>
        <taxon>Chordata</taxon>
        <taxon>Craniata</taxon>
        <taxon>Vertebrata</taxon>
        <taxon>Euteleostomi</taxon>
        <taxon>Mammalia</taxon>
        <taxon>Eutheria</taxon>
        <taxon>Euarchontoglires</taxon>
        <taxon>Glires</taxon>
        <taxon>Rodentia</taxon>
        <taxon>Myomorpha</taxon>
        <taxon>Muroidea</taxon>
        <taxon>Muridae</taxon>
        <taxon>Murinae</taxon>
        <taxon>Rattus</taxon>
    </lineage>
</organism>
<dbReference type="AlphaFoldDB" id="Q63136"/>
<gene>
    <name evidence="1" type="primary">alpha(B)-crystallin</name>
</gene>